<keyword evidence="1" id="KW-0812">Transmembrane</keyword>
<comment type="caution">
    <text evidence="2">The sequence shown here is derived from an EMBL/GenBank/DDBJ whole genome shotgun (WGS) entry which is preliminary data.</text>
</comment>
<keyword evidence="1" id="KW-1133">Transmembrane helix</keyword>
<evidence type="ECO:0000313" key="2">
    <source>
        <dbReference type="EMBL" id="KYG65024.1"/>
    </source>
</evidence>
<evidence type="ECO:0000256" key="1">
    <source>
        <dbReference type="SAM" id="Phobius"/>
    </source>
</evidence>
<feature type="transmembrane region" description="Helical" evidence="1">
    <location>
        <begin position="74"/>
        <end position="95"/>
    </location>
</feature>
<organism evidence="2 3">
    <name type="scientific">Bdellovibrio bacteriovorus</name>
    <dbReference type="NCBI Taxonomy" id="959"/>
    <lineage>
        <taxon>Bacteria</taxon>
        <taxon>Pseudomonadati</taxon>
        <taxon>Bdellovibrionota</taxon>
        <taxon>Bdellovibrionia</taxon>
        <taxon>Bdellovibrionales</taxon>
        <taxon>Pseudobdellovibrionaceae</taxon>
        <taxon>Bdellovibrio</taxon>
    </lineage>
</organism>
<evidence type="ECO:0000313" key="3">
    <source>
        <dbReference type="Proteomes" id="UP000075799"/>
    </source>
</evidence>
<accession>A0A162G5J3</accession>
<protein>
    <submittedName>
        <fullName evidence="2">Uncharacterized protein</fullName>
    </submittedName>
</protein>
<sequence>MLKEAKINAWLLFGPYGVAFIFLLISPLLSDYGYLKVLMSVGFALILFAKLSLKLRSKKLIEWGSGDMTRTEKIIYYFGYLVCLLVIVNVCYIYIMTY</sequence>
<dbReference type="EMBL" id="LUKD01000005">
    <property type="protein sequence ID" value="KYG65024.1"/>
    <property type="molecule type" value="Genomic_DNA"/>
</dbReference>
<dbReference type="Proteomes" id="UP000075799">
    <property type="component" value="Unassembled WGS sequence"/>
</dbReference>
<dbReference type="RefSeq" id="WP_063206686.1">
    <property type="nucleotide sequence ID" value="NZ_LUKD01000005.1"/>
</dbReference>
<feature type="transmembrane region" description="Helical" evidence="1">
    <location>
        <begin position="7"/>
        <end position="28"/>
    </location>
</feature>
<reference evidence="2 3" key="1">
    <citation type="submission" date="2016-03" db="EMBL/GenBank/DDBJ databases">
        <authorList>
            <person name="Ploux O."/>
        </authorList>
    </citation>
    <scope>NUCLEOTIDE SEQUENCE [LARGE SCALE GENOMIC DNA]</scope>
    <source>
        <strain evidence="2 3">EC13</strain>
    </source>
</reference>
<dbReference type="AlphaFoldDB" id="A0A162G5J3"/>
<feature type="transmembrane region" description="Helical" evidence="1">
    <location>
        <begin position="34"/>
        <end position="53"/>
    </location>
</feature>
<name>A0A162G5J3_BDEBC</name>
<gene>
    <name evidence="2" type="ORF">AZI87_10630</name>
</gene>
<keyword evidence="1" id="KW-0472">Membrane</keyword>
<proteinExistence type="predicted"/>